<protein>
    <submittedName>
        <fullName evidence="1">Uncharacterized protein</fullName>
    </submittedName>
</protein>
<dbReference type="PROSITE" id="PS51257">
    <property type="entry name" value="PROKAR_LIPOPROTEIN"/>
    <property type="match status" value="1"/>
</dbReference>
<evidence type="ECO:0000313" key="2">
    <source>
        <dbReference type="Proteomes" id="UP001303285"/>
    </source>
</evidence>
<dbReference type="Proteomes" id="UP001303285">
    <property type="component" value="Unassembled WGS sequence"/>
</dbReference>
<keyword evidence="2" id="KW-1185">Reference proteome</keyword>
<dbReference type="GeneID" id="78019608"/>
<gene>
    <name evidence="1" type="ORF">VB695_20865</name>
</gene>
<evidence type="ECO:0000313" key="1">
    <source>
        <dbReference type="EMBL" id="MEA5610491.1"/>
    </source>
</evidence>
<organism evidence="1 2">
    <name type="scientific">Nodularia spumigena UHCC 0060</name>
    <dbReference type="NCBI Taxonomy" id="3110300"/>
    <lineage>
        <taxon>Bacteria</taxon>
        <taxon>Bacillati</taxon>
        <taxon>Cyanobacteriota</taxon>
        <taxon>Cyanophyceae</taxon>
        <taxon>Nostocales</taxon>
        <taxon>Nodulariaceae</taxon>
        <taxon>Nodularia</taxon>
    </lineage>
</organism>
<reference evidence="1 2" key="1">
    <citation type="submission" date="2023-12" db="EMBL/GenBank/DDBJ databases">
        <title>Baltic Sea Cyanobacteria.</title>
        <authorList>
            <person name="Delbaje E."/>
            <person name="Fewer D.P."/>
            <person name="Shishido T.K."/>
        </authorList>
    </citation>
    <scope>NUCLEOTIDE SEQUENCE [LARGE SCALE GENOMIC DNA]</scope>
    <source>
        <strain evidence="1 2">UHCC 0060</strain>
    </source>
</reference>
<comment type="caution">
    <text evidence="1">The sequence shown here is derived from an EMBL/GenBank/DDBJ whole genome shotgun (WGS) entry which is preliminary data.</text>
</comment>
<dbReference type="EMBL" id="JAYGHK010000107">
    <property type="protein sequence ID" value="MEA5610491.1"/>
    <property type="molecule type" value="Genomic_DNA"/>
</dbReference>
<proteinExistence type="predicted"/>
<name>A0ABU5UW18_NODSP</name>
<sequence length="158" mass="17427">MNYLNRHPMTAVFFFLGCIFLSISAPNIKSNISTMGEIQQAVRKNSTQEWKLRASQQAAQAQAEIAEQRYRDGCVMVVAMNNPDSFTSLSEGEPVIDHVRNVPLPIGTVVCDANGNTAVIIKGENQPVTGEIAFTGNQELIANVRQEFNKNYALPNLK</sequence>
<accession>A0ABU5UW18</accession>
<dbReference type="RefSeq" id="WP_006197205.1">
    <property type="nucleotide sequence ID" value="NZ_JAYGHK010000107.1"/>
</dbReference>